<dbReference type="CDD" id="cd02035">
    <property type="entry name" value="ArsA"/>
    <property type="match status" value="1"/>
</dbReference>
<dbReference type="SUPFAM" id="SSF52540">
    <property type="entry name" value="P-loop containing nucleoside triphosphate hydrolases"/>
    <property type="match status" value="1"/>
</dbReference>
<dbReference type="Gene3D" id="3.40.50.300">
    <property type="entry name" value="P-loop containing nucleotide triphosphate hydrolases"/>
    <property type="match status" value="1"/>
</dbReference>
<evidence type="ECO:0000313" key="4">
    <source>
        <dbReference type="EMBL" id="AFY96125.1"/>
    </source>
</evidence>
<dbReference type="InterPro" id="IPR027417">
    <property type="entry name" value="P-loop_NTPase"/>
</dbReference>
<organism evidence="4 5">
    <name type="scientific">Chamaesiphon minutus (strain ATCC 27169 / PCC 6605)</name>
    <dbReference type="NCBI Taxonomy" id="1173020"/>
    <lineage>
        <taxon>Bacteria</taxon>
        <taxon>Bacillati</taxon>
        <taxon>Cyanobacteriota</taxon>
        <taxon>Cyanophyceae</taxon>
        <taxon>Gomontiellales</taxon>
        <taxon>Chamaesiphonaceae</taxon>
        <taxon>Chamaesiphon</taxon>
    </lineage>
</organism>
<proteinExistence type="inferred from homology"/>
<keyword evidence="5" id="KW-1185">Reference proteome</keyword>
<dbReference type="CDD" id="cd06464">
    <property type="entry name" value="ACD_sHsps-like"/>
    <property type="match status" value="1"/>
</dbReference>
<dbReference type="eggNOG" id="COG0071">
    <property type="taxonomic scope" value="Bacteria"/>
</dbReference>
<dbReference type="STRING" id="1173020.Cha6605_5236"/>
<evidence type="ECO:0000313" key="5">
    <source>
        <dbReference type="Proteomes" id="UP000010366"/>
    </source>
</evidence>
<feature type="domain" description="ArsA HSP20-like" evidence="3">
    <location>
        <begin position="307"/>
        <end position="365"/>
    </location>
</feature>
<evidence type="ECO:0000259" key="2">
    <source>
        <dbReference type="Pfam" id="PF02374"/>
    </source>
</evidence>
<dbReference type="RefSeq" id="WP_015162209.1">
    <property type="nucleotide sequence ID" value="NC_019697.1"/>
</dbReference>
<dbReference type="Gene3D" id="2.60.40.790">
    <property type="match status" value="1"/>
</dbReference>
<dbReference type="Pfam" id="PF02374">
    <property type="entry name" value="ArsA_ATPase"/>
    <property type="match status" value="1"/>
</dbReference>
<dbReference type="PANTHER" id="PTHR43868:SF1">
    <property type="entry name" value="P-LOOP CONTAINING NUCLEOSIDE TRIPHOSPHATE HYDROLASES SUPERFAMILY PROTEIN"/>
    <property type="match status" value="1"/>
</dbReference>
<dbReference type="Pfam" id="PF17886">
    <property type="entry name" value="ArsA_HSP20"/>
    <property type="match status" value="1"/>
</dbReference>
<dbReference type="KEGG" id="cmp:Cha6605_5236"/>
<dbReference type="SUPFAM" id="SSF49764">
    <property type="entry name" value="HSP20-like chaperones"/>
    <property type="match status" value="1"/>
</dbReference>
<dbReference type="PATRIC" id="fig|1173020.3.peg.6005"/>
<dbReference type="HOGENOM" id="CLU_033948_0_0_3"/>
<gene>
    <name evidence="4" type="ORF">Cha6605_5236</name>
</gene>
<dbReference type="EMBL" id="CP003600">
    <property type="protein sequence ID" value="AFY96125.1"/>
    <property type="molecule type" value="Genomic_DNA"/>
</dbReference>
<dbReference type="InterPro" id="IPR053262">
    <property type="entry name" value="ArsA_ATPase-like"/>
</dbReference>
<comment type="similarity">
    <text evidence="1">Belongs to the arsA ATPase family.</text>
</comment>
<dbReference type="InterPro" id="IPR025723">
    <property type="entry name" value="ArsA/GET3_ATPase-like"/>
</dbReference>
<dbReference type="eggNOG" id="COG0003">
    <property type="taxonomic scope" value="Bacteria"/>
</dbReference>
<dbReference type="InterPro" id="IPR008978">
    <property type="entry name" value="HSP20-like_chaperone"/>
</dbReference>
<dbReference type="Proteomes" id="UP000010366">
    <property type="component" value="Chromosome"/>
</dbReference>
<evidence type="ECO:0000256" key="1">
    <source>
        <dbReference type="ARBA" id="ARBA00011040"/>
    </source>
</evidence>
<feature type="domain" description="ArsA/GET3 Anion-transporting ATPase-like" evidence="2">
    <location>
        <begin position="4"/>
        <end position="255"/>
    </location>
</feature>
<protein>
    <submittedName>
        <fullName evidence="4">Oxyanion-translocating ATPase</fullName>
    </submittedName>
</protein>
<dbReference type="InterPro" id="IPR040612">
    <property type="entry name" value="ArsA_HSP20-like"/>
</dbReference>
<name>K9UMT2_CHAP6</name>
<reference evidence="4 5" key="1">
    <citation type="submission" date="2012-05" db="EMBL/GenBank/DDBJ databases">
        <title>Finished chromosome of genome of Chamaesiphon sp. PCC 6605.</title>
        <authorList>
            <consortium name="US DOE Joint Genome Institute"/>
            <person name="Gugger M."/>
            <person name="Coursin T."/>
            <person name="Rippka R."/>
            <person name="Tandeau De Marsac N."/>
            <person name="Huntemann M."/>
            <person name="Wei C.-L."/>
            <person name="Han J."/>
            <person name="Detter J.C."/>
            <person name="Han C."/>
            <person name="Tapia R."/>
            <person name="Chen A."/>
            <person name="Kyrpides N."/>
            <person name="Mavromatis K."/>
            <person name="Markowitz V."/>
            <person name="Szeto E."/>
            <person name="Ivanova N."/>
            <person name="Pagani I."/>
            <person name="Pati A."/>
            <person name="Goodwin L."/>
            <person name="Nordberg H.P."/>
            <person name="Cantor M.N."/>
            <person name="Hua S.X."/>
            <person name="Woyke T."/>
            <person name="Kerfeld C.A."/>
        </authorList>
    </citation>
    <scope>NUCLEOTIDE SEQUENCE [LARGE SCALE GENOMIC DNA]</scope>
    <source>
        <strain evidence="5">ATCC 27169 / PCC 6605</strain>
    </source>
</reference>
<accession>K9UMT2</accession>
<sequence length="365" mass="39167">MPQILTFLGKGGSGRTTVAIAAAKQQANLGRRVLFVSQDPTPATGILLGVPLTDKPQSIGANLEVVLISATVAIERGWEEVKQIESRYLRSPLLRNVYGQELAILPGMDSAIALNALRQYDASGKYDTIVYDGTGDLTTLRMAGMADSLSWYLRRFVAVVEESDLWRTVAPIMQPAMAAMLTIAWTGETAVSAPMQEANNFLSKSQDAIGNPQRVAGYIVVTDEPAAIATGKYLWGSAQQSGLTIGGAIVNRGTLTDILAAEFDPLGVSAIPNRIGDDWQPLTDALPDFSQAVTAPKPITIDVPKREVRLYLPGFDKTQVKLTQSGPEVTIEAGDQRRNILLPPPLKGSSVTGAKFQNGFLIISF</sequence>
<dbReference type="OrthoDB" id="9780677at2"/>
<dbReference type="PANTHER" id="PTHR43868">
    <property type="entry name" value="OS02G0711200 PROTEIN"/>
    <property type="match status" value="1"/>
</dbReference>
<dbReference type="AlphaFoldDB" id="K9UMT2"/>
<evidence type="ECO:0000259" key="3">
    <source>
        <dbReference type="Pfam" id="PF17886"/>
    </source>
</evidence>